<name>T0HMN3_9SPHN</name>
<dbReference type="OrthoDB" id="9811198at2"/>
<evidence type="ECO:0000256" key="7">
    <source>
        <dbReference type="RuleBase" id="RU365041"/>
    </source>
</evidence>
<keyword evidence="4 7" id="KW-0812">Transmembrane</keyword>
<comment type="caution">
    <text evidence="9">The sequence shown here is derived from an EMBL/GenBank/DDBJ whole genome shotgun (WGS) entry which is preliminary data.</text>
</comment>
<dbReference type="PATRIC" id="fig|1096930.3.peg.2822"/>
<evidence type="ECO:0000256" key="2">
    <source>
        <dbReference type="ARBA" id="ARBA00009298"/>
    </source>
</evidence>
<reference evidence="9 10" key="1">
    <citation type="journal article" date="2013" name="Genome Announc.">
        <title>Genome Sequence of Novosphingobium lindaniclasticum LE124T, Isolated from a Hexachlorocyclohexane Dumpsite.</title>
        <authorList>
            <person name="Saxena A."/>
            <person name="Nayyar N."/>
            <person name="Sangwan N."/>
            <person name="Kumari R."/>
            <person name="Khurana J.P."/>
            <person name="Lal R."/>
        </authorList>
    </citation>
    <scope>NUCLEOTIDE SEQUENCE [LARGE SCALE GENOMIC DNA]</scope>
    <source>
        <strain evidence="9 10">LE124</strain>
    </source>
</reference>
<dbReference type="Pfam" id="PF02308">
    <property type="entry name" value="MgtC"/>
    <property type="match status" value="1"/>
</dbReference>
<dbReference type="PANTHER" id="PTHR33778:SF1">
    <property type="entry name" value="MAGNESIUM TRANSPORTER YHID-RELATED"/>
    <property type="match status" value="1"/>
</dbReference>
<protein>
    <recommendedName>
        <fullName evidence="7">Protein MgtC</fullName>
    </recommendedName>
</protein>
<dbReference type="RefSeq" id="WP_021234663.1">
    <property type="nucleotide sequence ID" value="NZ_ATHL01000089.1"/>
</dbReference>
<dbReference type="AlphaFoldDB" id="T0HMN3"/>
<evidence type="ECO:0000256" key="5">
    <source>
        <dbReference type="ARBA" id="ARBA00022989"/>
    </source>
</evidence>
<feature type="transmembrane region" description="Helical" evidence="7">
    <location>
        <begin position="16"/>
        <end position="33"/>
    </location>
</feature>
<feature type="transmembrane region" description="Helical" evidence="7">
    <location>
        <begin position="45"/>
        <end position="65"/>
    </location>
</feature>
<keyword evidence="7" id="KW-0997">Cell inner membrane</keyword>
<dbReference type="EMBL" id="ATHL01000089">
    <property type="protein sequence ID" value="EQB13438.1"/>
    <property type="molecule type" value="Genomic_DNA"/>
</dbReference>
<dbReference type="InterPro" id="IPR003416">
    <property type="entry name" value="MgtC/SapB/SrpB/YhiD_fam"/>
</dbReference>
<keyword evidence="10" id="KW-1185">Reference proteome</keyword>
<keyword evidence="3" id="KW-1003">Cell membrane</keyword>
<evidence type="ECO:0000259" key="8">
    <source>
        <dbReference type="Pfam" id="PF02308"/>
    </source>
</evidence>
<evidence type="ECO:0000256" key="6">
    <source>
        <dbReference type="ARBA" id="ARBA00023136"/>
    </source>
</evidence>
<dbReference type="PANTHER" id="PTHR33778">
    <property type="entry name" value="PROTEIN MGTC"/>
    <property type="match status" value="1"/>
</dbReference>
<dbReference type="Proteomes" id="UP000015527">
    <property type="component" value="Unassembled WGS sequence"/>
</dbReference>
<evidence type="ECO:0000313" key="9">
    <source>
        <dbReference type="EMBL" id="EQB13438.1"/>
    </source>
</evidence>
<dbReference type="PRINTS" id="PR01837">
    <property type="entry name" value="MGTCSAPBPROT"/>
</dbReference>
<evidence type="ECO:0000256" key="3">
    <source>
        <dbReference type="ARBA" id="ARBA00022475"/>
    </source>
</evidence>
<keyword evidence="6 7" id="KW-0472">Membrane</keyword>
<gene>
    <name evidence="9" type="ORF">L284_14195</name>
</gene>
<keyword evidence="5 7" id="KW-1133">Transmembrane helix</keyword>
<dbReference type="InterPro" id="IPR049177">
    <property type="entry name" value="MgtC_SapB_SrpB_YhiD_N"/>
</dbReference>
<organism evidence="9 10">
    <name type="scientific">Novosphingobium lindaniclasticum LE124</name>
    <dbReference type="NCBI Taxonomy" id="1096930"/>
    <lineage>
        <taxon>Bacteria</taxon>
        <taxon>Pseudomonadati</taxon>
        <taxon>Pseudomonadota</taxon>
        <taxon>Alphaproteobacteria</taxon>
        <taxon>Sphingomonadales</taxon>
        <taxon>Sphingomonadaceae</taxon>
        <taxon>Novosphingobium</taxon>
    </lineage>
</organism>
<proteinExistence type="inferred from homology"/>
<dbReference type="GO" id="GO:0005886">
    <property type="term" value="C:plasma membrane"/>
    <property type="evidence" value="ECO:0007669"/>
    <property type="project" value="UniProtKB-SubCell"/>
</dbReference>
<feature type="transmembrane region" description="Helical" evidence="7">
    <location>
        <begin position="77"/>
        <end position="95"/>
    </location>
</feature>
<comment type="similarity">
    <text evidence="2 7">Belongs to the MgtC/SapB family.</text>
</comment>
<evidence type="ECO:0000256" key="1">
    <source>
        <dbReference type="ARBA" id="ARBA00004651"/>
    </source>
</evidence>
<dbReference type="eggNOG" id="COG1285">
    <property type="taxonomic scope" value="Bacteria"/>
</dbReference>
<sequence>MELNPAIPLDAIDSEVLLRLSVAAVVGLLLGLDREWHGHPAGLRTHGLVCVAAATMTTSIIGLYLQLHGDRMDPLRIFEATGAFVGFIGAGLIVFSRGRLHNLTTAAHIWLTAIIGIACGAGQWPLVVIGLVVSLVMVTMLHFAEARWIRAHHPCDDKAEKEDPKR</sequence>
<evidence type="ECO:0000256" key="4">
    <source>
        <dbReference type="ARBA" id="ARBA00022692"/>
    </source>
</evidence>
<comment type="subcellular location">
    <subcellularLocation>
        <location evidence="7">Cell inner membrane</location>
        <topology evidence="7">Multi-pass membrane protein</topology>
    </subcellularLocation>
    <subcellularLocation>
        <location evidence="1">Cell membrane</location>
        <topology evidence="1">Multi-pass membrane protein</topology>
    </subcellularLocation>
</comment>
<accession>T0HMN3</accession>
<feature type="domain" description="MgtC/SapB/SrpB/YhiD N-terminal" evidence="8">
    <location>
        <begin position="20"/>
        <end position="145"/>
    </location>
</feature>
<evidence type="ECO:0000313" key="10">
    <source>
        <dbReference type="Proteomes" id="UP000015527"/>
    </source>
</evidence>